<keyword evidence="2" id="KW-1185">Reference proteome</keyword>
<sequence>METTEMQILTSIFDITLGDIQRNLEIKQRCKVEGFAFEELESEPAEVTSSEESFLPQFNNFDMDTFLECDKNSSVFQEFNAEEVFKMVLEDQSKNKLQDHELSNSDGDTDNSPSAVVTTENEITFETASNDSNSEPSIYQYSSSSYVLSTTFSDHSSNYSEPDILIPNQNITPIRHIIHLDKNVVVNPNNNITLPQNNASSLNIDNYILQSLENKNNKKLKHRTICKFCKNNVTNFERHLERQHSNKPEVIELLGFSKSSKEGKAERRKIIALLRYETQFRKFVETGNSNKLPCIYCKRLVKALYLRRHYKVCVVKPINKSNQKIQHQSQTLLACAADTENTAAAIQLKNEVFLRIRADDIALIAKKDDLIRRYGENYLKRHKRAQIVVPCSNKIKECAKLLKETRRRTNNNKLTFFDIISTYYYDIIVASAKTISRYDNTLKEYLAPNLAIHLGTTLKQISDLCSHLILKNIVSKHFRKHIQQNIPKKK</sequence>
<organism evidence="1 2">
    <name type="scientific">Aquatica leii</name>
    <dbReference type="NCBI Taxonomy" id="1421715"/>
    <lineage>
        <taxon>Eukaryota</taxon>
        <taxon>Metazoa</taxon>
        <taxon>Ecdysozoa</taxon>
        <taxon>Arthropoda</taxon>
        <taxon>Hexapoda</taxon>
        <taxon>Insecta</taxon>
        <taxon>Pterygota</taxon>
        <taxon>Neoptera</taxon>
        <taxon>Endopterygota</taxon>
        <taxon>Coleoptera</taxon>
        <taxon>Polyphaga</taxon>
        <taxon>Elateriformia</taxon>
        <taxon>Elateroidea</taxon>
        <taxon>Lampyridae</taxon>
        <taxon>Luciolinae</taxon>
        <taxon>Aquatica</taxon>
    </lineage>
</organism>
<protein>
    <submittedName>
        <fullName evidence="1">Uncharacterized protein</fullName>
    </submittedName>
</protein>
<accession>A0AAN7Q5H1</accession>
<dbReference type="EMBL" id="JARPUR010000001">
    <property type="protein sequence ID" value="KAK4886294.1"/>
    <property type="molecule type" value="Genomic_DNA"/>
</dbReference>
<reference evidence="2" key="1">
    <citation type="submission" date="2023-01" db="EMBL/GenBank/DDBJ databases">
        <title>Key to firefly adult light organ development and bioluminescence: homeobox transcription factors regulate luciferase expression and transportation to peroxisome.</title>
        <authorList>
            <person name="Fu X."/>
        </authorList>
    </citation>
    <scope>NUCLEOTIDE SEQUENCE [LARGE SCALE GENOMIC DNA]</scope>
</reference>
<proteinExistence type="predicted"/>
<dbReference type="AlphaFoldDB" id="A0AAN7Q5H1"/>
<name>A0AAN7Q5H1_9COLE</name>
<evidence type="ECO:0000313" key="1">
    <source>
        <dbReference type="EMBL" id="KAK4886294.1"/>
    </source>
</evidence>
<dbReference type="PANTHER" id="PTHR33480:SF1">
    <property type="entry name" value="TYR RECOMBINASE DOMAIN-CONTAINING PROTEIN"/>
    <property type="match status" value="1"/>
</dbReference>
<comment type="caution">
    <text evidence="1">The sequence shown here is derived from an EMBL/GenBank/DDBJ whole genome shotgun (WGS) entry which is preliminary data.</text>
</comment>
<dbReference type="PANTHER" id="PTHR33480">
    <property type="entry name" value="SET DOMAIN-CONTAINING PROTEIN-RELATED"/>
    <property type="match status" value="1"/>
</dbReference>
<gene>
    <name evidence="1" type="ORF">RN001_002565</name>
</gene>
<evidence type="ECO:0000313" key="2">
    <source>
        <dbReference type="Proteomes" id="UP001353858"/>
    </source>
</evidence>
<dbReference type="Proteomes" id="UP001353858">
    <property type="component" value="Unassembled WGS sequence"/>
</dbReference>